<sequence>MPSPSLPGTGETSYSSTCDAPASQWDLYRNSLHNDPCQVAEGLLSDKNCVTNDNITETNSALRNILETQEAKDAIPDQFNRCLCSSPVYALVAFCRSCQSPSSFNSSIPVFASWAGWSSNCNVTLNRQNFVVFPFNDILEHDHVMKWTNDTGNFDENGNFSLRRTKRSVEEGDRSEFGPPMSTTIPSTNEEPPSRAGNGTNDTGNRQTLSSSSKPPVGPIVGGVIGGVAFLALLASLLLWYFRFRRREKKEAPSTTYIRACGGRLSANMHLTTPYVAGNRESVIQYPNEKAILAERENMETPVRINSTPETTNSESFDPYNISEINRLQTAQLGDTGSRG</sequence>
<feature type="compositionally biased region" description="Polar residues" evidence="1">
    <location>
        <begin position="181"/>
        <end position="214"/>
    </location>
</feature>
<name>A0A9P7S056_9AGAR</name>
<feature type="transmembrane region" description="Helical" evidence="2">
    <location>
        <begin position="220"/>
        <end position="242"/>
    </location>
</feature>
<keyword evidence="2" id="KW-0812">Transmembrane</keyword>
<organism evidence="3 4">
    <name type="scientific">Marasmius oreades</name>
    <name type="common">fairy-ring Marasmius</name>
    <dbReference type="NCBI Taxonomy" id="181124"/>
    <lineage>
        <taxon>Eukaryota</taxon>
        <taxon>Fungi</taxon>
        <taxon>Dikarya</taxon>
        <taxon>Basidiomycota</taxon>
        <taxon>Agaricomycotina</taxon>
        <taxon>Agaricomycetes</taxon>
        <taxon>Agaricomycetidae</taxon>
        <taxon>Agaricales</taxon>
        <taxon>Marasmiineae</taxon>
        <taxon>Marasmiaceae</taxon>
        <taxon>Marasmius</taxon>
    </lineage>
</organism>
<feature type="compositionally biased region" description="Polar residues" evidence="1">
    <location>
        <begin position="304"/>
        <end position="316"/>
    </location>
</feature>
<accession>A0A9P7S056</accession>
<dbReference type="GeneID" id="66078063"/>
<comment type="caution">
    <text evidence="3">The sequence shown here is derived from an EMBL/GenBank/DDBJ whole genome shotgun (WGS) entry which is preliminary data.</text>
</comment>
<evidence type="ECO:0000256" key="1">
    <source>
        <dbReference type="SAM" id="MobiDB-lite"/>
    </source>
</evidence>
<feature type="region of interest" description="Disordered" evidence="1">
    <location>
        <begin position="301"/>
        <end position="321"/>
    </location>
</feature>
<dbReference type="AlphaFoldDB" id="A0A9P7S056"/>
<dbReference type="EMBL" id="CM032185">
    <property type="protein sequence ID" value="KAG7092650.1"/>
    <property type="molecule type" value="Genomic_DNA"/>
</dbReference>
<keyword evidence="2" id="KW-0472">Membrane</keyword>
<feature type="region of interest" description="Disordered" evidence="1">
    <location>
        <begin position="156"/>
        <end position="217"/>
    </location>
</feature>
<dbReference type="RefSeq" id="XP_043009120.1">
    <property type="nucleotide sequence ID" value="XM_043153835.1"/>
</dbReference>
<evidence type="ECO:0000256" key="2">
    <source>
        <dbReference type="SAM" id="Phobius"/>
    </source>
</evidence>
<dbReference type="KEGG" id="more:E1B28_008987"/>
<dbReference type="Proteomes" id="UP001049176">
    <property type="component" value="Chromosome 5"/>
</dbReference>
<proteinExistence type="predicted"/>
<keyword evidence="2" id="KW-1133">Transmembrane helix</keyword>
<evidence type="ECO:0000313" key="3">
    <source>
        <dbReference type="EMBL" id="KAG7092650.1"/>
    </source>
</evidence>
<reference evidence="3" key="1">
    <citation type="journal article" date="2021" name="Genome Biol. Evol.">
        <title>The assembled and annotated genome of the fairy-ring fungus Marasmius oreades.</title>
        <authorList>
            <person name="Hiltunen M."/>
            <person name="Ament-Velasquez S.L."/>
            <person name="Johannesson H."/>
        </authorList>
    </citation>
    <scope>NUCLEOTIDE SEQUENCE</scope>
    <source>
        <strain evidence="3">03SP1</strain>
    </source>
</reference>
<gene>
    <name evidence="3" type="ORF">E1B28_008987</name>
</gene>
<evidence type="ECO:0000313" key="4">
    <source>
        <dbReference type="Proteomes" id="UP001049176"/>
    </source>
</evidence>
<dbReference type="OrthoDB" id="2576311at2759"/>
<protein>
    <submittedName>
        <fullName evidence="3">Uncharacterized protein</fullName>
    </submittedName>
</protein>
<keyword evidence="4" id="KW-1185">Reference proteome</keyword>
<feature type="compositionally biased region" description="Basic and acidic residues" evidence="1">
    <location>
        <begin position="167"/>
        <end position="176"/>
    </location>
</feature>